<dbReference type="EMBL" id="MDHN01000043">
    <property type="protein sequence ID" value="OFC68766.1"/>
    <property type="molecule type" value="Genomic_DNA"/>
</dbReference>
<keyword evidence="1" id="KW-1133">Transmembrane helix</keyword>
<dbReference type="STRING" id="1656094.BFC18_00570"/>
<evidence type="ECO:0000256" key="1">
    <source>
        <dbReference type="SAM" id="Phobius"/>
    </source>
</evidence>
<sequence>MKNAFLAIIIAILLTYAFGNLFSDWWGIHLMMGDEMLSPFENFAAASAVGVVFVIIGVIVAFSLFGALAIAAVAGVAALLVAGVATFWPFLLVALAVWLVLRTKRPQTA</sequence>
<evidence type="ECO:0000313" key="3">
    <source>
        <dbReference type="Proteomes" id="UP000175691"/>
    </source>
</evidence>
<comment type="caution">
    <text evidence="2">The sequence shown here is derived from an EMBL/GenBank/DDBJ whole genome shotgun (WGS) entry which is preliminary data.</text>
</comment>
<keyword evidence="1" id="KW-0812">Transmembrane</keyword>
<feature type="transmembrane region" description="Helical" evidence="1">
    <location>
        <begin position="77"/>
        <end position="101"/>
    </location>
</feature>
<feature type="transmembrane region" description="Helical" evidence="1">
    <location>
        <begin position="43"/>
        <end position="70"/>
    </location>
</feature>
<proteinExistence type="predicted"/>
<name>A0A1E7Z5E5_9ALTE</name>
<reference evidence="2 3" key="1">
    <citation type="submission" date="2016-08" db="EMBL/GenBank/DDBJ databases">
        <authorList>
            <person name="Seilhamer J.J."/>
        </authorList>
    </citation>
    <scope>NUCLEOTIDE SEQUENCE [LARGE SCALE GENOMIC DNA]</scope>
    <source>
        <strain evidence="2 3">KCTC 42603</strain>
    </source>
</reference>
<dbReference type="RefSeq" id="WP_070127618.1">
    <property type="nucleotide sequence ID" value="NZ_MDHN01000043.1"/>
</dbReference>
<dbReference type="Proteomes" id="UP000175691">
    <property type="component" value="Unassembled WGS sequence"/>
</dbReference>
<keyword evidence="3" id="KW-1185">Reference proteome</keyword>
<organism evidence="2 3">
    <name type="scientific">Alteromonas confluentis</name>
    <dbReference type="NCBI Taxonomy" id="1656094"/>
    <lineage>
        <taxon>Bacteria</taxon>
        <taxon>Pseudomonadati</taxon>
        <taxon>Pseudomonadota</taxon>
        <taxon>Gammaproteobacteria</taxon>
        <taxon>Alteromonadales</taxon>
        <taxon>Alteromonadaceae</taxon>
        <taxon>Alteromonas/Salinimonas group</taxon>
        <taxon>Alteromonas</taxon>
    </lineage>
</organism>
<keyword evidence="1" id="KW-0472">Membrane</keyword>
<dbReference type="AlphaFoldDB" id="A0A1E7Z5E5"/>
<accession>A0A1E7Z5E5</accession>
<protein>
    <submittedName>
        <fullName evidence="2">Uncharacterized protein</fullName>
    </submittedName>
</protein>
<gene>
    <name evidence="2" type="ORF">BFC18_00570</name>
</gene>
<evidence type="ECO:0000313" key="2">
    <source>
        <dbReference type="EMBL" id="OFC68766.1"/>
    </source>
</evidence>